<dbReference type="EMBL" id="HBUF01016169">
    <property type="protein sequence ID" value="CAG6609800.1"/>
    <property type="molecule type" value="Transcribed_RNA"/>
</dbReference>
<dbReference type="InterPro" id="IPR019172">
    <property type="entry name" value="Osteopetrosis-assoc_TM_1"/>
</dbReference>
<organism evidence="2">
    <name type="scientific">Cacopsylla melanoneura</name>
    <dbReference type="NCBI Taxonomy" id="428564"/>
    <lineage>
        <taxon>Eukaryota</taxon>
        <taxon>Metazoa</taxon>
        <taxon>Ecdysozoa</taxon>
        <taxon>Arthropoda</taxon>
        <taxon>Hexapoda</taxon>
        <taxon>Insecta</taxon>
        <taxon>Pterygota</taxon>
        <taxon>Neoptera</taxon>
        <taxon>Paraneoptera</taxon>
        <taxon>Hemiptera</taxon>
        <taxon>Sternorrhyncha</taxon>
        <taxon>Psylloidea</taxon>
        <taxon>Psyllidae</taxon>
        <taxon>Psyllinae</taxon>
        <taxon>Cacopsylla</taxon>
    </lineage>
</organism>
<proteinExistence type="predicted"/>
<name>A0A8D8XE17_9HEMI</name>
<dbReference type="EMBL" id="HBUF01513249">
    <property type="protein sequence ID" value="CAG6747201.1"/>
    <property type="molecule type" value="Transcribed_RNA"/>
</dbReference>
<dbReference type="GO" id="GO:0005829">
    <property type="term" value="C:cytosol"/>
    <property type="evidence" value="ECO:0007669"/>
    <property type="project" value="TreeGrafter"/>
</dbReference>
<keyword evidence="1 2" id="KW-0812">Transmembrane</keyword>
<dbReference type="EMBL" id="HBUF01377140">
    <property type="protein sequence ID" value="CAG6728779.1"/>
    <property type="molecule type" value="Transcribed_RNA"/>
</dbReference>
<dbReference type="EMBL" id="HBUF01016168">
    <property type="protein sequence ID" value="CAG6609799.1"/>
    <property type="molecule type" value="Transcribed_RNA"/>
</dbReference>
<dbReference type="PANTHER" id="PTHR15644">
    <property type="entry name" value="OSTEOPETROSIS ASSOCIATED TRANSMEMBRANE PROTEIN 1"/>
    <property type="match status" value="1"/>
</dbReference>
<dbReference type="EMBL" id="HBUF01314004">
    <property type="protein sequence ID" value="CAG6693733.1"/>
    <property type="molecule type" value="Transcribed_RNA"/>
</dbReference>
<dbReference type="PANTHER" id="PTHR15644:SF2">
    <property type="entry name" value="OSTEOPETROSIS-ASSOCIATED TRANSMEMBRANE PROTEIN 1"/>
    <property type="match status" value="1"/>
</dbReference>
<evidence type="ECO:0000256" key="1">
    <source>
        <dbReference type="SAM" id="Phobius"/>
    </source>
</evidence>
<accession>A0A8D8XE17</accession>
<keyword evidence="1" id="KW-1133">Transmembrane helix</keyword>
<feature type="transmembrane region" description="Helical" evidence="1">
    <location>
        <begin position="225"/>
        <end position="247"/>
    </location>
</feature>
<dbReference type="EMBL" id="HBUF01314002">
    <property type="protein sequence ID" value="CAG6693728.1"/>
    <property type="molecule type" value="Transcribed_RNA"/>
</dbReference>
<evidence type="ECO:0000313" key="2">
    <source>
        <dbReference type="EMBL" id="CAG6693733.1"/>
    </source>
</evidence>
<dbReference type="EMBL" id="HBUF01513250">
    <property type="protein sequence ID" value="CAG6747202.1"/>
    <property type="molecule type" value="Transcribed_RNA"/>
</dbReference>
<protein>
    <submittedName>
        <fullName evidence="2">Osteopetrosis-associated transmembrane protein 1</fullName>
    </submittedName>
</protein>
<dbReference type="Pfam" id="PF09777">
    <property type="entry name" value="OSTMP1"/>
    <property type="match status" value="1"/>
</dbReference>
<sequence length="272" mass="31381">MVKSLMCRKLKMNLKSIICVGVISSLWSFGVFADINPDGDCDELLNSFAHATANYTLCTINHARPIHVCESCIDSYLEVLQTYNQIMKLDVEDDKPCRQELINLDRLQVVEKGYNFVLDLWHKASCSECFKKDDNGFTIANQTDTTLHLKYYFELTEACILNNLNSSSNVTSQVCDLCKEDYSTLNTYYNQHKVVCMDIVDRINITRYKWSTTLRCCLDRMKFDMPFIVSTGALCLLPLLFYIILYFSSKNAEFNIVLEQNRWRSESTSINS</sequence>
<keyword evidence="1" id="KW-0472">Membrane</keyword>
<reference evidence="2" key="1">
    <citation type="submission" date="2021-05" db="EMBL/GenBank/DDBJ databases">
        <authorList>
            <person name="Alioto T."/>
            <person name="Alioto T."/>
            <person name="Gomez Garrido J."/>
        </authorList>
    </citation>
    <scope>NUCLEOTIDE SEQUENCE</scope>
</reference>
<dbReference type="AlphaFoldDB" id="A0A8D8XE17"/>
<dbReference type="EMBL" id="HBUF01314003">
    <property type="protein sequence ID" value="CAG6693731.1"/>
    <property type="molecule type" value="Transcribed_RNA"/>
</dbReference>
<dbReference type="EMBL" id="HBUF01314005">
    <property type="protein sequence ID" value="CAG6693736.1"/>
    <property type="molecule type" value="Transcribed_RNA"/>
</dbReference>